<evidence type="ECO:0000256" key="1">
    <source>
        <dbReference type="ARBA" id="ARBA00004651"/>
    </source>
</evidence>
<feature type="transmembrane region" description="Helical" evidence="7">
    <location>
        <begin position="50"/>
        <end position="69"/>
    </location>
</feature>
<feature type="transmembrane region" description="Helical" evidence="7">
    <location>
        <begin position="168"/>
        <end position="188"/>
    </location>
</feature>
<feature type="transmembrane region" description="Helical" evidence="7">
    <location>
        <begin position="139"/>
        <end position="162"/>
    </location>
</feature>
<keyword evidence="6 7" id="KW-0472">Membrane</keyword>
<dbReference type="Proteomes" id="UP000325292">
    <property type="component" value="Chromosome"/>
</dbReference>
<feature type="domain" description="Major facilitator superfamily (MFS) profile" evidence="8">
    <location>
        <begin position="15"/>
        <end position="442"/>
    </location>
</feature>
<keyword evidence="3" id="KW-1003">Cell membrane</keyword>
<dbReference type="EMBL" id="CP019454">
    <property type="protein sequence ID" value="AUW93856.1"/>
    <property type="molecule type" value="Genomic_DNA"/>
</dbReference>
<dbReference type="PANTHER" id="PTHR42718:SF46">
    <property type="entry name" value="BLR6921 PROTEIN"/>
    <property type="match status" value="1"/>
</dbReference>
<evidence type="ECO:0000313" key="10">
    <source>
        <dbReference type="Proteomes" id="UP000325292"/>
    </source>
</evidence>
<dbReference type="InterPro" id="IPR020846">
    <property type="entry name" value="MFS_dom"/>
</dbReference>
<evidence type="ECO:0000313" key="9">
    <source>
        <dbReference type="EMBL" id="AUW93856.1"/>
    </source>
</evidence>
<evidence type="ECO:0000256" key="7">
    <source>
        <dbReference type="SAM" id="Phobius"/>
    </source>
</evidence>
<comment type="subcellular location">
    <subcellularLocation>
        <location evidence="1">Cell membrane</location>
        <topology evidence="1">Multi-pass membrane protein</topology>
    </subcellularLocation>
</comment>
<gene>
    <name evidence="9" type="ORF">BXT84_07785</name>
</gene>
<evidence type="ECO:0000256" key="5">
    <source>
        <dbReference type="ARBA" id="ARBA00022989"/>
    </source>
</evidence>
<keyword evidence="2" id="KW-0813">Transport</keyword>
<evidence type="ECO:0000259" key="8">
    <source>
        <dbReference type="PROSITE" id="PS50850"/>
    </source>
</evidence>
<accession>A0ABN5GZW1</accession>
<evidence type="ECO:0000256" key="2">
    <source>
        <dbReference type="ARBA" id="ARBA00022448"/>
    </source>
</evidence>
<dbReference type="InterPro" id="IPR036259">
    <property type="entry name" value="MFS_trans_sf"/>
</dbReference>
<feature type="transmembrane region" description="Helical" evidence="7">
    <location>
        <begin position="81"/>
        <end position="100"/>
    </location>
</feature>
<feature type="transmembrane region" description="Helical" evidence="7">
    <location>
        <begin position="200"/>
        <end position="218"/>
    </location>
</feature>
<dbReference type="Gene3D" id="1.20.1720.10">
    <property type="entry name" value="Multidrug resistance protein D"/>
    <property type="match status" value="1"/>
</dbReference>
<dbReference type="SUPFAM" id="SSF103473">
    <property type="entry name" value="MFS general substrate transporter"/>
    <property type="match status" value="1"/>
</dbReference>
<reference evidence="9 10" key="1">
    <citation type="journal article" date="2019" name="Sci. Rep.">
        <title>Sulfobacillus thermotolerans: new insights into resistance and metabolic capacities of acidophilic chemolithotrophs.</title>
        <authorList>
            <person name="Panyushkina A.E."/>
            <person name="Babenko V.V."/>
            <person name="Nikitina A.S."/>
            <person name="Selezneva O.V."/>
            <person name="Tsaplina I.A."/>
            <person name="Letarova M.A."/>
            <person name="Kostryukova E.S."/>
            <person name="Letarov A.V."/>
        </authorList>
    </citation>
    <scope>NUCLEOTIDE SEQUENCE [LARGE SCALE GENOMIC DNA]</scope>
    <source>
        <strain evidence="9 10">Kr1</strain>
    </source>
</reference>
<evidence type="ECO:0000256" key="4">
    <source>
        <dbReference type="ARBA" id="ARBA00022692"/>
    </source>
</evidence>
<dbReference type="Gene3D" id="1.20.1250.20">
    <property type="entry name" value="MFS general substrate transporter like domains"/>
    <property type="match status" value="1"/>
</dbReference>
<proteinExistence type="predicted"/>
<keyword evidence="10" id="KW-1185">Reference proteome</keyword>
<keyword evidence="5 7" id="KW-1133">Transmembrane helix</keyword>
<dbReference type="InterPro" id="IPR011701">
    <property type="entry name" value="MFS"/>
</dbReference>
<feature type="transmembrane region" description="Helical" evidence="7">
    <location>
        <begin position="392"/>
        <end position="410"/>
    </location>
</feature>
<organism evidence="9 10">
    <name type="scientific">Sulfobacillus thermotolerans</name>
    <dbReference type="NCBI Taxonomy" id="338644"/>
    <lineage>
        <taxon>Bacteria</taxon>
        <taxon>Bacillati</taxon>
        <taxon>Bacillota</taxon>
        <taxon>Clostridia</taxon>
        <taxon>Eubacteriales</taxon>
        <taxon>Clostridiales Family XVII. Incertae Sedis</taxon>
        <taxon>Sulfobacillus</taxon>
    </lineage>
</organism>
<evidence type="ECO:0000256" key="3">
    <source>
        <dbReference type="ARBA" id="ARBA00022475"/>
    </source>
</evidence>
<keyword evidence="4 7" id="KW-0812">Transmembrane</keyword>
<feature type="transmembrane region" description="Helical" evidence="7">
    <location>
        <begin position="350"/>
        <end position="371"/>
    </location>
</feature>
<dbReference type="PANTHER" id="PTHR42718">
    <property type="entry name" value="MAJOR FACILITATOR SUPERFAMILY MULTIDRUG TRANSPORTER MFSC"/>
    <property type="match status" value="1"/>
</dbReference>
<evidence type="ECO:0000256" key="6">
    <source>
        <dbReference type="ARBA" id="ARBA00023136"/>
    </source>
</evidence>
<feature type="transmembrane region" description="Helical" evidence="7">
    <location>
        <begin position="298"/>
        <end position="319"/>
    </location>
</feature>
<dbReference type="PROSITE" id="PS50850">
    <property type="entry name" value="MFS"/>
    <property type="match status" value="1"/>
</dbReference>
<feature type="transmembrane region" description="Helical" evidence="7">
    <location>
        <begin position="224"/>
        <end position="242"/>
    </location>
</feature>
<feature type="transmembrane region" description="Helical" evidence="7">
    <location>
        <begin position="326"/>
        <end position="344"/>
    </location>
</feature>
<feature type="transmembrane region" description="Helical" evidence="7">
    <location>
        <begin position="416"/>
        <end position="439"/>
    </location>
</feature>
<feature type="transmembrane region" description="Helical" evidence="7">
    <location>
        <begin position="263"/>
        <end position="286"/>
    </location>
</feature>
<feature type="transmembrane region" description="Helical" evidence="7">
    <location>
        <begin position="20"/>
        <end position="44"/>
    </location>
</feature>
<dbReference type="CDD" id="cd17321">
    <property type="entry name" value="MFS_MMR_MDR_like"/>
    <property type="match status" value="1"/>
</dbReference>
<dbReference type="Pfam" id="PF07690">
    <property type="entry name" value="MFS_1"/>
    <property type="match status" value="1"/>
</dbReference>
<feature type="transmembrane region" description="Helical" evidence="7">
    <location>
        <begin position="106"/>
        <end position="127"/>
    </location>
</feature>
<name>A0ABN5GZW1_9FIRM</name>
<sequence>MDSSRETARPVRWGFTPSILMAVVLNPLNSATISVGLTILLRAFHSSSEGITWIVSGYYLGSAVAQPIMGRLGDRFGYRRFFYWGLTLVLITAILAPLSHQLWVFVGWRVVQAIGTSMVYPNAIGLVRQWQTKRLPTILGWIGMAAGIALAVGPPVGGLLIAHFGWQAIFWLNIPIAIAAGLLLAISIPHTTRPSSSVKPHEDVLGSVLFVLLMLAFLQATNKASVVASLGGLMILVVLIVVEKRHDYPTIPVRWFLRRAFTLAALITLLTNLVMYLALYGIPIFLETDRHLSVSMSGFMLLLFAATLAVASPLGGYLARSQSRRSPILLSSILLVAASLILWSQSWASLIWIGLALVLLGLSFAVTNVVLQQMFLELAPAHQSGTASGLYSLLRYVGTIASSVVLAQAFEATHTLVVLFVALTMASALSGILSVGLPVKTKRTETL</sequence>
<protein>
    <recommendedName>
        <fullName evidence="8">Major facilitator superfamily (MFS) profile domain-containing protein</fullName>
    </recommendedName>
</protein>